<comment type="cofactor">
    <cofactor evidence="1">
        <name>L-ascorbate</name>
        <dbReference type="ChEBI" id="CHEBI:38290"/>
    </cofactor>
</comment>
<evidence type="ECO:0000256" key="6">
    <source>
        <dbReference type="ARBA" id="ARBA00023004"/>
    </source>
</evidence>
<dbReference type="GO" id="GO:0031418">
    <property type="term" value="F:L-ascorbic acid binding"/>
    <property type="evidence" value="ECO:0007669"/>
    <property type="project" value="UniProtKB-KW"/>
</dbReference>
<proteinExistence type="predicted"/>
<evidence type="ECO:0000259" key="7">
    <source>
        <dbReference type="PROSITE" id="PS51352"/>
    </source>
</evidence>
<name>A0A8B2NQP6_9HYPH</name>
<keyword evidence="5" id="KW-0560">Oxidoreductase</keyword>
<evidence type="ECO:0000256" key="4">
    <source>
        <dbReference type="ARBA" id="ARBA00022964"/>
    </source>
</evidence>
<keyword evidence="2" id="KW-0479">Metal-binding</keyword>
<dbReference type="Gene3D" id="3.40.30.10">
    <property type="entry name" value="Glutaredoxin"/>
    <property type="match status" value="1"/>
</dbReference>
<keyword evidence="3" id="KW-0847">Vitamin C</keyword>
<feature type="domain" description="Fe2OG dioxygenase" evidence="8">
    <location>
        <begin position="261"/>
        <end position="358"/>
    </location>
</feature>
<reference evidence="9 10" key="1">
    <citation type="submission" date="2018-05" db="EMBL/GenBank/DDBJ databases">
        <title>Acuticoccus sediminis sp. nov., isolated from deep-sea sediment of Indian Ocean.</title>
        <authorList>
            <person name="Liu X."/>
            <person name="Lai Q."/>
            <person name="Du Y."/>
            <person name="Sun F."/>
            <person name="Zhang X."/>
            <person name="Wang S."/>
            <person name="Shao Z."/>
        </authorList>
    </citation>
    <scope>NUCLEOTIDE SEQUENCE [LARGE SCALE GENOMIC DNA]</scope>
    <source>
        <strain evidence="9 10">PTG4-2</strain>
    </source>
</reference>
<evidence type="ECO:0000313" key="10">
    <source>
        <dbReference type="Proteomes" id="UP000249590"/>
    </source>
</evidence>
<dbReference type="Gene3D" id="2.60.120.620">
    <property type="entry name" value="q2cbj1_9rhob like domain"/>
    <property type="match status" value="1"/>
</dbReference>
<evidence type="ECO:0000313" key="9">
    <source>
        <dbReference type="EMBL" id="RAH97319.1"/>
    </source>
</evidence>
<keyword evidence="6" id="KW-0408">Iron</keyword>
<dbReference type="Pfam" id="PF13640">
    <property type="entry name" value="2OG-FeII_Oxy_3"/>
    <property type="match status" value="1"/>
</dbReference>
<sequence length="390" mass="43130">MSSPDPAASEPVRLLPGDPAPGFIQRSVANPRYAFDSAAGRYLVLCFYGSASDAHTDAALQAAYARTDHFDDARACFFGVSVDPRDEAEGRVANRMPGYRHFWDFDLVASRLYGVVPKDAAPGSGPIALARHWFVIDPTMRVIAAVPFRADRGDIAEVMAVLDDLPPPERFAGIDLQAPIIFLPRVFEPELCRHLIGLYEEQGGEESGFMREVDGRTVGVTDASFKRRKDYNIADRALIGQLQGRFLRRVIPEIAKVHQFKATRMERYIVSCYAAEDGGHFSAHRDNTTKGTAHRRFAVSVNLNDDFDGGEVNFPEYGPRSFKAPPGGAVVFSCSLLHKVSRVRRGRRYAFLPFLYDDQAARIREANMRYLGTQEGQDGAAAKPAAEPEA</sequence>
<accession>A0A8B2NQP6</accession>
<keyword evidence="4" id="KW-0223">Dioxygenase</keyword>
<evidence type="ECO:0000256" key="2">
    <source>
        <dbReference type="ARBA" id="ARBA00022723"/>
    </source>
</evidence>
<evidence type="ECO:0000256" key="1">
    <source>
        <dbReference type="ARBA" id="ARBA00001961"/>
    </source>
</evidence>
<dbReference type="GO" id="GO:0016209">
    <property type="term" value="F:antioxidant activity"/>
    <property type="evidence" value="ECO:0007669"/>
    <property type="project" value="InterPro"/>
</dbReference>
<dbReference type="RefSeq" id="WP_111351836.1">
    <property type="nucleotide sequence ID" value="NZ_QHHQ01000009.1"/>
</dbReference>
<dbReference type="GO" id="GO:0005506">
    <property type="term" value="F:iron ion binding"/>
    <property type="evidence" value="ECO:0007669"/>
    <property type="project" value="InterPro"/>
</dbReference>
<dbReference type="EMBL" id="QHHQ01000009">
    <property type="protein sequence ID" value="RAH97319.1"/>
    <property type="molecule type" value="Genomic_DNA"/>
</dbReference>
<dbReference type="InterPro" id="IPR006620">
    <property type="entry name" value="Pro_4_hyd_alph"/>
</dbReference>
<evidence type="ECO:0000256" key="5">
    <source>
        <dbReference type="ARBA" id="ARBA00023002"/>
    </source>
</evidence>
<evidence type="ECO:0000256" key="3">
    <source>
        <dbReference type="ARBA" id="ARBA00022896"/>
    </source>
</evidence>
<organism evidence="9 10">
    <name type="scientific">Acuticoccus sediminis</name>
    <dbReference type="NCBI Taxonomy" id="2184697"/>
    <lineage>
        <taxon>Bacteria</taxon>
        <taxon>Pseudomonadati</taxon>
        <taxon>Pseudomonadota</taxon>
        <taxon>Alphaproteobacteria</taxon>
        <taxon>Hyphomicrobiales</taxon>
        <taxon>Amorphaceae</taxon>
        <taxon>Acuticoccus</taxon>
    </lineage>
</organism>
<dbReference type="Proteomes" id="UP000249590">
    <property type="component" value="Unassembled WGS sequence"/>
</dbReference>
<dbReference type="PROSITE" id="PS51471">
    <property type="entry name" value="FE2OG_OXY"/>
    <property type="match status" value="1"/>
</dbReference>
<feature type="domain" description="Thioredoxin" evidence="7">
    <location>
        <begin position="14"/>
        <end position="167"/>
    </location>
</feature>
<dbReference type="PROSITE" id="PS51352">
    <property type="entry name" value="THIOREDOXIN_2"/>
    <property type="match status" value="1"/>
</dbReference>
<comment type="caution">
    <text evidence="9">The sequence shown here is derived from an EMBL/GenBank/DDBJ whole genome shotgun (WGS) entry which is preliminary data.</text>
</comment>
<dbReference type="GO" id="GO:0051213">
    <property type="term" value="F:dioxygenase activity"/>
    <property type="evidence" value="ECO:0007669"/>
    <property type="project" value="UniProtKB-KW"/>
</dbReference>
<protein>
    <submittedName>
        <fullName evidence="9">Peroxiredoxin</fullName>
    </submittedName>
</protein>
<evidence type="ECO:0000259" key="8">
    <source>
        <dbReference type="PROSITE" id="PS51471"/>
    </source>
</evidence>
<dbReference type="AlphaFoldDB" id="A0A8B2NQP6"/>
<dbReference type="OrthoDB" id="255432at2"/>
<dbReference type="SMART" id="SM00702">
    <property type="entry name" value="P4Hc"/>
    <property type="match status" value="1"/>
</dbReference>
<dbReference type="InterPro" id="IPR036249">
    <property type="entry name" value="Thioredoxin-like_sf"/>
</dbReference>
<keyword evidence="10" id="KW-1185">Reference proteome</keyword>
<dbReference type="InterPro" id="IPR044862">
    <property type="entry name" value="Pro_4_hyd_alph_FE2OG_OXY"/>
</dbReference>
<dbReference type="InterPro" id="IPR013766">
    <property type="entry name" value="Thioredoxin_domain"/>
</dbReference>
<dbReference type="SUPFAM" id="SSF52833">
    <property type="entry name" value="Thioredoxin-like"/>
    <property type="match status" value="1"/>
</dbReference>
<gene>
    <name evidence="9" type="ORF">DLJ53_29390</name>
</gene>
<dbReference type="Pfam" id="PF00578">
    <property type="entry name" value="AhpC-TSA"/>
    <property type="match status" value="1"/>
</dbReference>
<dbReference type="InterPro" id="IPR000866">
    <property type="entry name" value="AhpC/TSA"/>
</dbReference>
<dbReference type="GO" id="GO:0016705">
    <property type="term" value="F:oxidoreductase activity, acting on paired donors, with incorporation or reduction of molecular oxygen"/>
    <property type="evidence" value="ECO:0007669"/>
    <property type="project" value="InterPro"/>
</dbReference>
<dbReference type="InterPro" id="IPR005123">
    <property type="entry name" value="Oxoglu/Fe-dep_dioxygenase_dom"/>
</dbReference>